<sequence>MEKKVVHKKLWLVLAILSAVIAAVCITVNMKLQGSLDIVETSEVSTGVQNRCLAYDESRDTLYLGTYTNKLIAYKDGEKLWEMDAKGPFRKIILHPEDGKLYAGNEDNFVYIVNMDDGTVLNKIDTERRIYDIAVTKDGKEVAVSTAILAKNKSNILLYDETGEQLKNLKYTVTMQRLVYTQDEENLIFINNRGEVIKIDKEGNELAKVSGKYEMVDLLETAEGNQYVAVGTNGAYLYLDEDLNVLRSGKAAIENGGVVTKAGLDTEGNYLFIGTKNGFLYVMDDSDSQIYSTRLPNSVSDMLGIGEDIYVTGLGDWVDIIHSGSLAYTDLATTLKPYTQVAQFVFPVLALFFLCMFIPGTHRLLCRFAKAMYKYRMAYILLIPTFALIIIFQYTPIITAFVRAFTNWSQKNNTASTIQFVGLENFKLMFTEGYFLTGVGNLFIFLVTAFIKVMTVPILVAYLVYSMKSDKKKYAFRFLLVLPIVVPSVVSALLWKQIYDPTIGLINQTLGKLGLESLQRVWLGDEATALWAIIFMGFPFINALAFLVFYGGFLDVDASMLEAARADGANRWKIFWRILLPQIRPQMKMIIILTFIGTVQDFNGVFLLTGGGPGTSTYVPGLELYYNATRFGRYGYACALGVVLFIFVMILTAINMRKSKEDM</sequence>
<feature type="transmembrane region" description="Helical" evidence="7">
    <location>
        <begin position="529"/>
        <end position="550"/>
    </location>
</feature>
<evidence type="ECO:0000256" key="1">
    <source>
        <dbReference type="ARBA" id="ARBA00004651"/>
    </source>
</evidence>
<evidence type="ECO:0000256" key="6">
    <source>
        <dbReference type="ARBA" id="ARBA00023136"/>
    </source>
</evidence>
<keyword evidence="3" id="KW-1003">Cell membrane</keyword>
<gene>
    <name evidence="9" type="ORF">C7383_12424</name>
</gene>
<dbReference type="Proteomes" id="UP000245412">
    <property type="component" value="Unassembled WGS sequence"/>
</dbReference>
<evidence type="ECO:0000256" key="5">
    <source>
        <dbReference type="ARBA" id="ARBA00022989"/>
    </source>
</evidence>
<dbReference type="InterPro" id="IPR035906">
    <property type="entry name" value="MetI-like_sf"/>
</dbReference>
<dbReference type="Pfam" id="PF00528">
    <property type="entry name" value="BPD_transp_1"/>
    <property type="match status" value="1"/>
</dbReference>
<dbReference type="PROSITE" id="PS50928">
    <property type="entry name" value="ABC_TM1"/>
    <property type="match status" value="1"/>
</dbReference>
<dbReference type="SUPFAM" id="SSF50998">
    <property type="entry name" value="Quinoprotein alcohol dehydrogenase-like"/>
    <property type="match status" value="1"/>
</dbReference>
<dbReference type="InterPro" id="IPR002372">
    <property type="entry name" value="PQQ_rpt_dom"/>
</dbReference>
<keyword evidence="4 7" id="KW-0812">Transmembrane</keyword>
<keyword evidence="6 7" id="KW-0472">Membrane</keyword>
<keyword evidence="2 7" id="KW-0813">Transport</keyword>
<feature type="transmembrane region" description="Helical" evidence="7">
    <location>
        <begin position="442"/>
        <end position="465"/>
    </location>
</feature>
<reference evidence="9 10" key="1">
    <citation type="submission" date="2018-05" db="EMBL/GenBank/DDBJ databases">
        <authorList>
            <person name="Goeker M."/>
            <person name="Huntemann M."/>
            <person name="Clum A."/>
            <person name="Pillay M."/>
            <person name="Palaniappan K."/>
            <person name="Varghese N."/>
            <person name="Mikhailova N."/>
            <person name="Stamatis D."/>
            <person name="Reddy T."/>
            <person name="Daum C."/>
            <person name="Shapiro N."/>
            <person name="Ivanova N."/>
            <person name="Kyrpides N."/>
            <person name="Woyke T."/>
        </authorList>
    </citation>
    <scope>NUCLEOTIDE SEQUENCE [LARGE SCALE GENOMIC DNA]</scope>
    <source>
        <strain evidence="9 10">DSM 26524</strain>
    </source>
</reference>
<dbReference type="RefSeq" id="WP_109748806.1">
    <property type="nucleotide sequence ID" value="NZ_CABJAT010000016.1"/>
</dbReference>
<dbReference type="InterPro" id="IPR000515">
    <property type="entry name" value="MetI-like"/>
</dbReference>
<evidence type="ECO:0000259" key="8">
    <source>
        <dbReference type="PROSITE" id="PS50928"/>
    </source>
</evidence>
<name>A0AB73SXH7_9FIRM</name>
<dbReference type="CDD" id="cd06261">
    <property type="entry name" value="TM_PBP2"/>
    <property type="match status" value="1"/>
</dbReference>
<organism evidence="9 10">
    <name type="scientific">Murimonas intestini</name>
    <dbReference type="NCBI Taxonomy" id="1337051"/>
    <lineage>
        <taxon>Bacteria</taxon>
        <taxon>Bacillati</taxon>
        <taxon>Bacillota</taxon>
        <taxon>Clostridia</taxon>
        <taxon>Lachnospirales</taxon>
        <taxon>Lachnospiraceae</taxon>
        <taxon>Murimonas</taxon>
    </lineage>
</organism>
<dbReference type="GO" id="GO:0005886">
    <property type="term" value="C:plasma membrane"/>
    <property type="evidence" value="ECO:0007669"/>
    <property type="project" value="UniProtKB-SubCell"/>
</dbReference>
<keyword evidence="9" id="KW-0762">Sugar transport</keyword>
<dbReference type="AlphaFoldDB" id="A0AB73SXH7"/>
<evidence type="ECO:0000256" key="4">
    <source>
        <dbReference type="ARBA" id="ARBA00022692"/>
    </source>
</evidence>
<dbReference type="InterPro" id="IPR051393">
    <property type="entry name" value="ABC_transporter_permease"/>
</dbReference>
<comment type="similarity">
    <text evidence="7">Belongs to the binding-protein-dependent transport system permease family.</text>
</comment>
<dbReference type="PANTHER" id="PTHR30193:SF37">
    <property type="entry name" value="INNER MEMBRANE ABC TRANSPORTER PERMEASE PROTEIN YCJO"/>
    <property type="match status" value="1"/>
</dbReference>
<dbReference type="GO" id="GO:0055085">
    <property type="term" value="P:transmembrane transport"/>
    <property type="evidence" value="ECO:0007669"/>
    <property type="project" value="InterPro"/>
</dbReference>
<dbReference type="PANTHER" id="PTHR30193">
    <property type="entry name" value="ABC TRANSPORTER PERMEASE PROTEIN"/>
    <property type="match status" value="1"/>
</dbReference>
<evidence type="ECO:0000256" key="7">
    <source>
        <dbReference type="RuleBase" id="RU363032"/>
    </source>
</evidence>
<comment type="subcellular location">
    <subcellularLocation>
        <location evidence="1 7">Cell membrane</location>
        <topology evidence="1 7">Multi-pass membrane protein</topology>
    </subcellularLocation>
</comment>
<feature type="transmembrane region" description="Helical" evidence="7">
    <location>
        <begin position="474"/>
        <end position="495"/>
    </location>
</feature>
<dbReference type="InterPro" id="IPR015943">
    <property type="entry name" value="WD40/YVTN_repeat-like_dom_sf"/>
</dbReference>
<proteinExistence type="inferred from homology"/>
<feature type="transmembrane region" description="Helical" evidence="7">
    <location>
        <begin position="344"/>
        <end position="365"/>
    </location>
</feature>
<dbReference type="InterPro" id="IPR011047">
    <property type="entry name" value="Quinoprotein_ADH-like_sf"/>
</dbReference>
<dbReference type="Pfam" id="PF13360">
    <property type="entry name" value="PQQ_2"/>
    <property type="match status" value="1"/>
</dbReference>
<feature type="domain" description="ABC transmembrane type-1" evidence="8">
    <location>
        <begin position="439"/>
        <end position="655"/>
    </location>
</feature>
<dbReference type="SUPFAM" id="SSF161098">
    <property type="entry name" value="MetI-like"/>
    <property type="match status" value="1"/>
</dbReference>
<feature type="transmembrane region" description="Helical" evidence="7">
    <location>
        <begin position="377"/>
        <end position="402"/>
    </location>
</feature>
<protein>
    <submittedName>
        <fullName evidence="9">ABC-type sugar transport system permease subunit</fullName>
    </submittedName>
</protein>
<keyword evidence="5 7" id="KW-1133">Transmembrane helix</keyword>
<comment type="caution">
    <text evidence="9">The sequence shown here is derived from an EMBL/GenBank/DDBJ whole genome shotgun (WGS) entry which is preliminary data.</text>
</comment>
<keyword evidence="10" id="KW-1185">Reference proteome</keyword>
<evidence type="ECO:0000313" key="10">
    <source>
        <dbReference type="Proteomes" id="UP000245412"/>
    </source>
</evidence>
<feature type="transmembrane region" description="Helical" evidence="7">
    <location>
        <begin position="634"/>
        <end position="654"/>
    </location>
</feature>
<dbReference type="EMBL" id="QGGY01000024">
    <property type="protein sequence ID" value="PWJ72050.1"/>
    <property type="molecule type" value="Genomic_DNA"/>
</dbReference>
<evidence type="ECO:0000256" key="2">
    <source>
        <dbReference type="ARBA" id="ARBA00022448"/>
    </source>
</evidence>
<evidence type="ECO:0000313" key="9">
    <source>
        <dbReference type="EMBL" id="PWJ72050.1"/>
    </source>
</evidence>
<feature type="transmembrane region" description="Helical" evidence="7">
    <location>
        <begin position="590"/>
        <end position="614"/>
    </location>
</feature>
<dbReference type="Gene3D" id="1.10.3720.10">
    <property type="entry name" value="MetI-like"/>
    <property type="match status" value="1"/>
</dbReference>
<accession>A0AB73SXH7</accession>
<evidence type="ECO:0000256" key="3">
    <source>
        <dbReference type="ARBA" id="ARBA00022475"/>
    </source>
</evidence>
<dbReference type="Gene3D" id="2.130.10.10">
    <property type="entry name" value="YVTN repeat-like/Quinoprotein amine dehydrogenase"/>
    <property type="match status" value="1"/>
</dbReference>